<dbReference type="GO" id="GO:0006355">
    <property type="term" value="P:regulation of DNA-templated transcription"/>
    <property type="evidence" value="ECO:0007669"/>
    <property type="project" value="InterPro"/>
</dbReference>
<evidence type="ECO:0000313" key="3">
    <source>
        <dbReference type="EMBL" id="AFZ09524.1"/>
    </source>
</evidence>
<dbReference type="Pfam" id="PF03693">
    <property type="entry name" value="ParD_antitoxin"/>
    <property type="match status" value="1"/>
</dbReference>
<dbReference type="PATRIC" id="fig|179408.3.peg.6594"/>
<name>K9VPQ9_9CYAN</name>
<reference evidence="3 4" key="1">
    <citation type="submission" date="2012-05" db="EMBL/GenBank/DDBJ databases">
        <title>Finished chromosome of genome of Oscillatoria sp. PCC 7112.</title>
        <authorList>
            <consortium name="US DOE Joint Genome Institute"/>
            <person name="Gugger M."/>
            <person name="Coursin T."/>
            <person name="Rippka R."/>
            <person name="Tandeau De Marsac N."/>
            <person name="Huntemann M."/>
            <person name="Wei C.-L."/>
            <person name="Han J."/>
            <person name="Detter J.C."/>
            <person name="Han C."/>
            <person name="Tapia R."/>
            <person name="Davenport K."/>
            <person name="Daligault H."/>
            <person name="Erkkila T."/>
            <person name="Gu W."/>
            <person name="Munk A.C.C."/>
            <person name="Teshima H."/>
            <person name="Xu Y."/>
            <person name="Chain P."/>
            <person name="Chen A."/>
            <person name="Krypides N."/>
            <person name="Mavromatis K."/>
            <person name="Markowitz V."/>
            <person name="Szeto E."/>
            <person name="Ivanova N."/>
            <person name="Mikhailova N."/>
            <person name="Ovchinnikova G."/>
            <person name="Pagani I."/>
            <person name="Pati A."/>
            <person name="Goodwin L."/>
            <person name="Peters L."/>
            <person name="Pitluck S."/>
            <person name="Woyke T."/>
            <person name="Kerfeld C."/>
        </authorList>
    </citation>
    <scope>NUCLEOTIDE SEQUENCE [LARGE SCALE GENOMIC DNA]</scope>
    <source>
        <strain evidence="3 4">PCC 7112</strain>
    </source>
</reference>
<dbReference type="SUPFAM" id="SSF47598">
    <property type="entry name" value="Ribbon-helix-helix"/>
    <property type="match status" value="1"/>
</dbReference>
<dbReference type="AlphaFoldDB" id="K9VPQ9"/>
<dbReference type="RefSeq" id="WP_015178738.1">
    <property type="nucleotide sequence ID" value="NC_019729.1"/>
</dbReference>
<keyword evidence="2" id="KW-1277">Toxin-antitoxin system</keyword>
<dbReference type="Gene3D" id="6.10.10.120">
    <property type="entry name" value="Antitoxin ParD1-like"/>
    <property type="match status" value="1"/>
</dbReference>
<dbReference type="PANTHER" id="PTHR36582:SF2">
    <property type="entry name" value="ANTITOXIN PARD"/>
    <property type="match status" value="1"/>
</dbReference>
<keyword evidence="4" id="KW-1185">Reference proteome</keyword>
<proteinExistence type="inferred from homology"/>
<protein>
    <submittedName>
        <fullName evidence="3">Addiction module antidote protein, CC2985 family</fullName>
    </submittedName>
</protein>
<dbReference type="InterPro" id="IPR010985">
    <property type="entry name" value="Ribbon_hlx_hlx"/>
</dbReference>
<gene>
    <name evidence="3" type="ORF">Osc7112_5279</name>
</gene>
<dbReference type="HOGENOM" id="CLU_144805_6_0_3"/>
<dbReference type="KEGG" id="oni:Osc7112_5279"/>
<accession>K9VPQ9</accession>
<organism evidence="3 4">
    <name type="scientific">Phormidium nigroviride PCC 7112</name>
    <dbReference type="NCBI Taxonomy" id="179408"/>
    <lineage>
        <taxon>Bacteria</taxon>
        <taxon>Bacillati</taxon>
        <taxon>Cyanobacteriota</taxon>
        <taxon>Cyanophyceae</taxon>
        <taxon>Oscillatoriophycideae</taxon>
        <taxon>Oscillatoriales</taxon>
        <taxon>Oscillatoriaceae</taxon>
        <taxon>Phormidium</taxon>
    </lineage>
</organism>
<evidence type="ECO:0000256" key="1">
    <source>
        <dbReference type="ARBA" id="ARBA00008580"/>
    </source>
</evidence>
<dbReference type="InterPro" id="IPR022789">
    <property type="entry name" value="ParD"/>
</dbReference>
<dbReference type="Proteomes" id="UP000010478">
    <property type="component" value="Chromosome"/>
</dbReference>
<sequence>MSLTPELEQYAQEKVSSGLYYSASEVIREGLRLLKEREQFQQIRLQELRQEIQVGLDSGEVTGLDGVAELWYDEVVLRASKITQI</sequence>
<evidence type="ECO:0000256" key="2">
    <source>
        <dbReference type="ARBA" id="ARBA00022649"/>
    </source>
</evidence>
<dbReference type="NCBIfam" id="TIGR02606">
    <property type="entry name" value="antidote_CC2985"/>
    <property type="match status" value="1"/>
</dbReference>
<dbReference type="STRING" id="179408.Osc7112_5279"/>
<dbReference type="InterPro" id="IPR038296">
    <property type="entry name" value="ParD_sf"/>
</dbReference>
<evidence type="ECO:0000313" key="4">
    <source>
        <dbReference type="Proteomes" id="UP000010478"/>
    </source>
</evidence>
<dbReference type="PANTHER" id="PTHR36582">
    <property type="entry name" value="ANTITOXIN PARD"/>
    <property type="match status" value="1"/>
</dbReference>
<dbReference type="eggNOG" id="COG3609">
    <property type="taxonomic scope" value="Bacteria"/>
</dbReference>
<comment type="similarity">
    <text evidence="1">Belongs to the ParD antitoxin family.</text>
</comment>
<dbReference type="EMBL" id="CP003614">
    <property type="protein sequence ID" value="AFZ09524.1"/>
    <property type="molecule type" value="Genomic_DNA"/>
</dbReference>